<dbReference type="EMBL" id="JAWPEI010000009">
    <property type="protein sequence ID" value="KAK4715596.1"/>
    <property type="molecule type" value="Genomic_DNA"/>
</dbReference>
<feature type="domain" description="Reverse transcriptase zinc-binding" evidence="1">
    <location>
        <begin position="18"/>
        <end position="100"/>
    </location>
</feature>
<dbReference type="Pfam" id="PF13966">
    <property type="entry name" value="zf-RVT"/>
    <property type="match status" value="1"/>
</dbReference>
<gene>
    <name evidence="2" type="ORF">R3W88_013934</name>
</gene>
<evidence type="ECO:0000313" key="2">
    <source>
        <dbReference type="EMBL" id="KAK4715596.1"/>
    </source>
</evidence>
<dbReference type="AlphaFoldDB" id="A0AAV9KQM3"/>
<evidence type="ECO:0000259" key="1">
    <source>
        <dbReference type="Pfam" id="PF13966"/>
    </source>
</evidence>
<comment type="caution">
    <text evidence="2">The sequence shown here is derived from an EMBL/GenBank/DDBJ whole genome shotgun (WGS) entry which is preliminary data.</text>
</comment>
<organism evidence="2 3">
    <name type="scientific">Solanum pinnatisectum</name>
    <name type="common">tansyleaf nightshade</name>
    <dbReference type="NCBI Taxonomy" id="50273"/>
    <lineage>
        <taxon>Eukaryota</taxon>
        <taxon>Viridiplantae</taxon>
        <taxon>Streptophyta</taxon>
        <taxon>Embryophyta</taxon>
        <taxon>Tracheophyta</taxon>
        <taxon>Spermatophyta</taxon>
        <taxon>Magnoliopsida</taxon>
        <taxon>eudicotyledons</taxon>
        <taxon>Gunneridae</taxon>
        <taxon>Pentapetalae</taxon>
        <taxon>asterids</taxon>
        <taxon>lamiids</taxon>
        <taxon>Solanales</taxon>
        <taxon>Solanaceae</taxon>
        <taxon>Solanoideae</taxon>
        <taxon>Solaneae</taxon>
        <taxon>Solanum</taxon>
    </lineage>
</organism>
<sequence length="194" mass="23180">MQSWYTQDRYRLTKGGEYSITRSYIDLTGHHSSSHIAECIWSVVAQPKYRFILWLAVQYRLLTKERLLKMNISVEEANCCLCDAQKLETAKHLFNECLWFTEVQRNVEQWTYLPIQLGEVKEVMLRIKRKKWKHCGAMIYHTWRARNWKIIKGVHIQTTEIHTQIKKEILHRINILSSSKRASKCSVFLQRLKV</sequence>
<dbReference type="InterPro" id="IPR026960">
    <property type="entry name" value="RVT-Znf"/>
</dbReference>
<dbReference type="Proteomes" id="UP001311915">
    <property type="component" value="Unassembled WGS sequence"/>
</dbReference>
<name>A0AAV9KQM3_9SOLN</name>
<reference evidence="2 3" key="1">
    <citation type="submission" date="2023-10" db="EMBL/GenBank/DDBJ databases">
        <title>Genome-Wide Identification Analysis in wild type Solanum Pinnatisectum Reveals Some Genes Defensing Phytophthora Infestans.</title>
        <authorList>
            <person name="Sun C."/>
        </authorList>
    </citation>
    <scope>NUCLEOTIDE SEQUENCE [LARGE SCALE GENOMIC DNA]</scope>
    <source>
        <strain evidence="2">LQN</strain>
        <tissue evidence="2">Leaf</tissue>
    </source>
</reference>
<proteinExistence type="predicted"/>
<accession>A0AAV9KQM3</accession>
<evidence type="ECO:0000313" key="3">
    <source>
        <dbReference type="Proteomes" id="UP001311915"/>
    </source>
</evidence>
<keyword evidence="3" id="KW-1185">Reference proteome</keyword>
<protein>
    <recommendedName>
        <fullName evidence="1">Reverse transcriptase zinc-binding domain-containing protein</fullName>
    </recommendedName>
</protein>